<dbReference type="GO" id="GO:0016740">
    <property type="term" value="F:transferase activity"/>
    <property type="evidence" value="ECO:0007669"/>
    <property type="project" value="InterPro"/>
</dbReference>
<dbReference type="CDD" id="cd16913">
    <property type="entry name" value="YkuD_like"/>
    <property type="match status" value="1"/>
</dbReference>
<proteinExistence type="predicted"/>
<dbReference type="Proteomes" id="UP000663929">
    <property type="component" value="Chromosome"/>
</dbReference>
<protein>
    <submittedName>
        <fullName evidence="2">DUF2778 domain-containing protein</fullName>
    </submittedName>
</protein>
<evidence type="ECO:0000313" key="2">
    <source>
        <dbReference type="EMBL" id="QTD51104.1"/>
    </source>
</evidence>
<keyword evidence="3" id="KW-1185">Reference proteome</keyword>
<reference evidence="2" key="1">
    <citation type="submission" date="2021-03" db="EMBL/GenBank/DDBJ databases">
        <title>Acanthopleuribacteraceae sp. M133.</title>
        <authorList>
            <person name="Wang G."/>
        </authorList>
    </citation>
    <scope>NUCLEOTIDE SEQUENCE</scope>
    <source>
        <strain evidence="2">M133</strain>
    </source>
</reference>
<accession>A0A8A4TPH2</accession>
<name>A0A8A4TPH2_SULCO</name>
<evidence type="ECO:0000313" key="3">
    <source>
        <dbReference type="Proteomes" id="UP000663929"/>
    </source>
</evidence>
<feature type="domain" description="Tlde1" evidence="1">
    <location>
        <begin position="25"/>
        <end position="113"/>
    </location>
</feature>
<dbReference type="AlphaFoldDB" id="A0A8A4TPH2"/>
<dbReference type="RefSeq" id="WP_237381236.1">
    <property type="nucleotide sequence ID" value="NZ_CP071793.1"/>
</dbReference>
<organism evidence="2 3">
    <name type="scientific">Sulfidibacter corallicola</name>
    <dbReference type="NCBI Taxonomy" id="2818388"/>
    <lineage>
        <taxon>Bacteria</taxon>
        <taxon>Pseudomonadati</taxon>
        <taxon>Acidobacteriota</taxon>
        <taxon>Holophagae</taxon>
        <taxon>Acanthopleuribacterales</taxon>
        <taxon>Acanthopleuribacteraceae</taxon>
        <taxon>Sulfidibacter</taxon>
    </lineage>
</organism>
<dbReference type="InterPro" id="IPR005490">
    <property type="entry name" value="LD_TPept_cat_dom"/>
</dbReference>
<gene>
    <name evidence="2" type="ORF">J3U87_01430</name>
</gene>
<sequence>MASLEYKIKSGTLTVREDNGNSFTIQASSGKGTCLNQPSCADRSWEGPIPPGDYVVGKPDDPGMAWDVLRSTTGDWGDWRAPLVPRANTQTFGRSNFFIHGGSIVGSAGCIDVGGGLSGNEQTDRLKTALEKGNAALRVDE</sequence>
<dbReference type="EMBL" id="CP071793">
    <property type="protein sequence ID" value="QTD51104.1"/>
    <property type="molecule type" value="Genomic_DNA"/>
</dbReference>
<evidence type="ECO:0000259" key="1">
    <source>
        <dbReference type="Pfam" id="PF10908"/>
    </source>
</evidence>
<dbReference type="KEGG" id="scor:J3U87_01430"/>
<dbReference type="Pfam" id="PF10908">
    <property type="entry name" value="Tlde1_dom"/>
    <property type="match status" value="1"/>
</dbReference>
<dbReference type="InterPro" id="IPR021225">
    <property type="entry name" value="Tlde1_dom"/>
</dbReference>